<dbReference type="GO" id="GO:0004527">
    <property type="term" value="F:exonuclease activity"/>
    <property type="evidence" value="ECO:0007669"/>
    <property type="project" value="UniProtKB-KW"/>
</dbReference>
<dbReference type="PROSITE" id="PS51217">
    <property type="entry name" value="UVRD_HELICASE_CTER"/>
    <property type="match status" value="1"/>
</dbReference>
<evidence type="ECO:0000256" key="10">
    <source>
        <dbReference type="ARBA" id="ARBA00023235"/>
    </source>
</evidence>
<dbReference type="InterPro" id="IPR014017">
    <property type="entry name" value="DNA_helicase_UvrD-like_C"/>
</dbReference>
<organism evidence="17 18">
    <name type="scientific">Myroides pelagicus</name>
    <dbReference type="NCBI Taxonomy" id="270914"/>
    <lineage>
        <taxon>Bacteria</taxon>
        <taxon>Pseudomonadati</taxon>
        <taxon>Bacteroidota</taxon>
        <taxon>Flavobacteriia</taxon>
        <taxon>Flavobacteriales</taxon>
        <taxon>Flavobacteriaceae</taxon>
        <taxon>Myroides</taxon>
    </lineage>
</organism>
<dbReference type="PANTHER" id="PTHR11070">
    <property type="entry name" value="UVRD / RECB / PCRA DNA HELICASE FAMILY MEMBER"/>
    <property type="match status" value="1"/>
</dbReference>
<evidence type="ECO:0000256" key="5">
    <source>
        <dbReference type="ARBA" id="ARBA00022806"/>
    </source>
</evidence>
<dbReference type="RefSeq" id="WP_155035675.1">
    <property type="nucleotide sequence ID" value="NZ_JAYMMG010000001.1"/>
</dbReference>
<dbReference type="Gene3D" id="3.40.50.300">
    <property type="entry name" value="P-loop containing nucleotide triphosphate hydrolases"/>
    <property type="match status" value="3"/>
</dbReference>
<evidence type="ECO:0000256" key="3">
    <source>
        <dbReference type="ARBA" id="ARBA00022763"/>
    </source>
</evidence>
<evidence type="ECO:0000256" key="6">
    <source>
        <dbReference type="ARBA" id="ARBA00022839"/>
    </source>
</evidence>
<keyword evidence="7 14" id="KW-0067">ATP-binding</keyword>
<evidence type="ECO:0000256" key="4">
    <source>
        <dbReference type="ARBA" id="ARBA00022801"/>
    </source>
</evidence>
<keyword evidence="9" id="KW-0234">DNA repair</keyword>
<dbReference type="GO" id="GO:0005829">
    <property type="term" value="C:cytosol"/>
    <property type="evidence" value="ECO:0007669"/>
    <property type="project" value="TreeGrafter"/>
</dbReference>
<evidence type="ECO:0000256" key="9">
    <source>
        <dbReference type="ARBA" id="ARBA00023204"/>
    </source>
</evidence>
<comment type="caution">
    <text evidence="17">The sequence shown here is derived from an EMBL/GenBank/DDBJ whole genome shotgun (WGS) entry which is preliminary data.</text>
</comment>
<dbReference type="InterPro" id="IPR027417">
    <property type="entry name" value="P-loop_NTPase"/>
</dbReference>
<dbReference type="GO" id="GO:0000725">
    <property type="term" value="P:recombinational repair"/>
    <property type="evidence" value="ECO:0007669"/>
    <property type="project" value="TreeGrafter"/>
</dbReference>
<evidence type="ECO:0000256" key="1">
    <source>
        <dbReference type="ARBA" id="ARBA00022722"/>
    </source>
</evidence>
<dbReference type="OrthoDB" id="9810135at2"/>
<dbReference type="Gene3D" id="3.90.320.10">
    <property type="match status" value="1"/>
</dbReference>
<comment type="catalytic activity">
    <reaction evidence="11">
        <text>Couples ATP hydrolysis with the unwinding of duplex DNA by translocating in the 3'-5' direction.</text>
        <dbReference type="EC" id="5.6.2.4"/>
    </reaction>
</comment>
<evidence type="ECO:0000313" key="18">
    <source>
        <dbReference type="Proteomes" id="UP000488936"/>
    </source>
</evidence>
<gene>
    <name evidence="17" type="ORF">GJV77_07095</name>
</gene>
<reference evidence="17 18" key="1">
    <citation type="journal article" date="2006" name="Int. J. Syst. Evol. Microbiol.">
        <title>Myroides pelagicus sp. nov., isolated from seawater in Thailand.</title>
        <authorList>
            <person name="Yoon J."/>
            <person name="Maneerat S."/>
            <person name="Kawai F."/>
            <person name="Yokota A."/>
        </authorList>
    </citation>
    <scope>NUCLEOTIDE SEQUENCE [LARGE SCALE GENOMIC DNA]</scope>
    <source>
        <strain evidence="17 18">SM1T</strain>
    </source>
</reference>
<keyword evidence="4 14" id="KW-0378">Hydrolase</keyword>
<dbReference type="Pfam" id="PF00580">
    <property type="entry name" value="UvrD-helicase"/>
    <property type="match status" value="1"/>
</dbReference>
<dbReference type="EMBL" id="WMJY01000012">
    <property type="protein sequence ID" value="MTH29682.1"/>
    <property type="molecule type" value="Genomic_DNA"/>
</dbReference>
<dbReference type="GO" id="GO:0003677">
    <property type="term" value="F:DNA binding"/>
    <property type="evidence" value="ECO:0007669"/>
    <property type="project" value="UniProtKB-KW"/>
</dbReference>
<protein>
    <recommendedName>
        <fullName evidence="12">DNA 3'-5' helicase</fullName>
        <ecNumber evidence="12">5.6.2.4</ecNumber>
    </recommendedName>
</protein>
<accession>A0A7K1GLB7</accession>
<evidence type="ECO:0000256" key="13">
    <source>
        <dbReference type="ARBA" id="ARBA00048988"/>
    </source>
</evidence>
<dbReference type="EC" id="5.6.2.4" evidence="12"/>
<comment type="catalytic activity">
    <reaction evidence="13">
        <text>ATP + H2O = ADP + phosphate + H(+)</text>
        <dbReference type="Rhea" id="RHEA:13065"/>
        <dbReference type="ChEBI" id="CHEBI:15377"/>
        <dbReference type="ChEBI" id="CHEBI:15378"/>
        <dbReference type="ChEBI" id="CHEBI:30616"/>
        <dbReference type="ChEBI" id="CHEBI:43474"/>
        <dbReference type="ChEBI" id="CHEBI:456216"/>
        <dbReference type="EC" id="5.6.2.4"/>
    </reaction>
</comment>
<dbReference type="AlphaFoldDB" id="A0A7K1GLB7"/>
<dbReference type="InterPro" id="IPR011604">
    <property type="entry name" value="PDDEXK-like_dom_sf"/>
</dbReference>
<keyword evidence="10" id="KW-0413">Isomerase</keyword>
<keyword evidence="3" id="KW-0227">DNA damage</keyword>
<dbReference type="GO" id="GO:0005524">
    <property type="term" value="F:ATP binding"/>
    <property type="evidence" value="ECO:0007669"/>
    <property type="project" value="UniProtKB-UniRule"/>
</dbReference>
<dbReference type="InterPro" id="IPR014016">
    <property type="entry name" value="UvrD-like_ATP-bd"/>
</dbReference>
<keyword evidence="18" id="KW-1185">Reference proteome</keyword>
<evidence type="ECO:0000256" key="8">
    <source>
        <dbReference type="ARBA" id="ARBA00023125"/>
    </source>
</evidence>
<evidence type="ECO:0000256" key="2">
    <source>
        <dbReference type="ARBA" id="ARBA00022741"/>
    </source>
</evidence>
<keyword evidence="1" id="KW-0540">Nuclease</keyword>
<keyword evidence="8" id="KW-0238">DNA-binding</keyword>
<evidence type="ECO:0000256" key="12">
    <source>
        <dbReference type="ARBA" id="ARBA00034808"/>
    </source>
</evidence>
<name>A0A7K1GLB7_9FLAO</name>
<keyword evidence="2 14" id="KW-0547">Nucleotide-binding</keyword>
<dbReference type="Pfam" id="PF13361">
    <property type="entry name" value="UvrD_C"/>
    <property type="match status" value="2"/>
</dbReference>
<dbReference type="SUPFAM" id="SSF52980">
    <property type="entry name" value="Restriction endonuclease-like"/>
    <property type="match status" value="1"/>
</dbReference>
<dbReference type="GO" id="GO:0043138">
    <property type="term" value="F:3'-5' DNA helicase activity"/>
    <property type="evidence" value="ECO:0007669"/>
    <property type="project" value="UniProtKB-EC"/>
</dbReference>
<keyword evidence="6" id="KW-0269">Exonuclease</keyword>
<proteinExistence type="predicted"/>
<dbReference type="Gene3D" id="1.10.3170.10">
    <property type="entry name" value="Recbcd, chain B, domain 2"/>
    <property type="match status" value="1"/>
</dbReference>
<dbReference type="InterPro" id="IPR011335">
    <property type="entry name" value="Restrct_endonuc-II-like"/>
</dbReference>
<dbReference type="Proteomes" id="UP000488936">
    <property type="component" value="Unassembled WGS sequence"/>
</dbReference>
<evidence type="ECO:0000259" key="16">
    <source>
        <dbReference type="PROSITE" id="PS51217"/>
    </source>
</evidence>
<keyword evidence="5 14" id="KW-0347">Helicase</keyword>
<evidence type="ECO:0000256" key="11">
    <source>
        <dbReference type="ARBA" id="ARBA00034617"/>
    </source>
</evidence>
<feature type="domain" description="UvrD-like helicase ATP-binding" evidence="15">
    <location>
        <begin position="1"/>
        <end position="466"/>
    </location>
</feature>
<dbReference type="InterPro" id="IPR000212">
    <property type="entry name" value="DNA_helicase_UvrD/REP"/>
</dbReference>
<dbReference type="PROSITE" id="PS51198">
    <property type="entry name" value="UVRD_HELICASE_ATP_BIND"/>
    <property type="match status" value="1"/>
</dbReference>
<evidence type="ECO:0000313" key="17">
    <source>
        <dbReference type="EMBL" id="MTH29682.1"/>
    </source>
</evidence>
<evidence type="ECO:0000259" key="15">
    <source>
        <dbReference type="PROSITE" id="PS51198"/>
    </source>
</evidence>
<sequence length="1055" mass="121162">MSGNTSFSIYNASAGAGKTHTLVKEYLKILLKANHVDAYKKILAITFTNKAVAEMKNRVVACLDAFSKDEVPAKYRVMLNQILEETELSETFVKERSARIIKSIIHNFAAFDISTIDRFTHKVIRSFAFDLGLPMTFEVSLDADELLQESVDAVIAKAGTDKELTDLLIDFSLDKADDDKSWDVTRELKDVGGLLLNENNREEIRLFANNTIADFVQVRDYLRKVIKEVEVETKALGLQMMELVENKGMEKKSFSGQHFIKHIGYLIDDVLKPTHKRYYEFEDIKINKTAKDRDLIEGYIPDFLMFLKQVYALYAKRAFCKAFLQNLTPLSLLNTLSLEMDQIQEEKNILSISQFNAIIHDEIQGQPAPFIYERLGERYSHFFIDEFQDTSEMQWKNLIPLIDNALAGEDNAGVRGSLMIVGDPKQSIYRWRGGKAEQFIALSKEDNPFSNPSKETIVLDTNYRSYEEVIQFNNGLFKGIAANFSDLDYRELYEKNSYQKPNSKKGGYVELQFLEGDSTNNEVEEEIDLKEQYAKATLETIQQVLAQGFEKKDIVILIRKRDYGVILANYLTEHDIDILSSDSLLIDNASEVRLIINVLKYLRNDKDKEAKTLLLYYVANRNKLGEGIHDFIAEGLGIEEEGVFETWLRANQVPISFQVCRAKSLYDAVESIVYAFMPSMSANSYVLYFLDLILEKSLKSQFGISDFLDYWSLNYMKFSIPTPEGKDAVQIMTVHKSKGLEFPVVIFPFADENYSRAKRDKLWVDVESGLEGEVVFPKALVDSKKDVVEFGEKAQVLYEQKEQEILLDNINVLYVALTRAEEQLYIISKKQINAKGEFGNTMARYFLDYLVQEGMYNDNQFTFSFGEKKRLSTADDKEGDIANRLIVPVKSAINFDATIKIAQREALMWDSNNQKAIEYGNVVHKIMSFVEHKNDVEKVLNMALEQGLIQELQREEFRTIITRIVNHPDLNDFFAEENTVFNERAILSTARKNIIPDRVVVQGRQAMVLDYKTGKEEEKYKEQVQQYAQALEEMGYDVVKKVLLYTGEDLNMIHL</sequence>
<feature type="binding site" evidence="14">
    <location>
        <begin position="12"/>
        <end position="19"/>
    </location>
    <ligand>
        <name>ATP</name>
        <dbReference type="ChEBI" id="CHEBI:30616"/>
    </ligand>
</feature>
<feature type="domain" description="UvrD-like helicase C-terminal" evidence="16">
    <location>
        <begin position="489"/>
        <end position="739"/>
    </location>
</feature>
<dbReference type="PANTHER" id="PTHR11070:SF67">
    <property type="entry name" value="DNA 3'-5' HELICASE"/>
    <property type="match status" value="1"/>
</dbReference>
<dbReference type="SUPFAM" id="SSF52540">
    <property type="entry name" value="P-loop containing nucleoside triphosphate hydrolases"/>
    <property type="match status" value="1"/>
</dbReference>
<evidence type="ECO:0000256" key="14">
    <source>
        <dbReference type="PROSITE-ProRule" id="PRU00560"/>
    </source>
</evidence>
<evidence type="ECO:0000256" key="7">
    <source>
        <dbReference type="ARBA" id="ARBA00022840"/>
    </source>
</evidence>